<dbReference type="Proteomes" id="UP000230056">
    <property type="component" value="Chromosome"/>
</dbReference>
<dbReference type="PIRSF" id="PIRSF020634">
    <property type="entry name" value="TerY_vWA"/>
    <property type="match status" value="1"/>
</dbReference>
<dbReference type="EMBL" id="CP024699">
    <property type="protein sequence ID" value="ATV59473.1"/>
    <property type="molecule type" value="Genomic_DNA"/>
</dbReference>
<protein>
    <submittedName>
        <fullName evidence="3">Tellurite resistance protein TerY</fullName>
    </submittedName>
</protein>
<dbReference type="InterPro" id="IPR002035">
    <property type="entry name" value="VWF_A"/>
</dbReference>
<evidence type="ECO:0000313" key="4">
    <source>
        <dbReference type="Proteomes" id="UP000230056"/>
    </source>
</evidence>
<sequence>MAFNPNNYKPATAKHLPVVLLLDVSGSMSGPKIDNLYDATNEMIKVFSDAASKEKIIDIAIITFGETVKLHTPYTSVVDFKSRGLNPFLASGMTPLGTALRMAKDMIEDKETTPSNIYRPAVVLVSDGAPNDEWRGPLDNFKNNGRSSKCQRFAVAIGNDADDQMLKLFAEDNEHFFIAENASDIVDKFKQISMSVSVKAPSSVNNNISTNGLAFDNSSANKDDDDDEF</sequence>
<dbReference type="InterPro" id="IPR011392">
    <property type="entry name" value="Tellurite-R_TerY"/>
</dbReference>
<feature type="region of interest" description="Disordered" evidence="1">
    <location>
        <begin position="210"/>
        <end position="229"/>
    </location>
</feature>
<dbReference type="SMART" id="SM00327">
    <property type="entry name" value="VWA"/>
    <property type="match status" value="1"/>
</dbReference>
<gene>
    <name evidence="3" type="ORF">CTM72_06850</name>
</gene>
<organism evidence="3 4">
    <name type="scientific">Fusobacterium pseudoperiodonticum</name>
    <dbReference type="NCBI Taxonomy" id="2663009"/>
    <lineage>
        <taxon>Bacteria</taxon>
        <taxon>Fusobacteriati</taxon>
        <taxon>Fusobacteriota</taxon>
        <taxon>Fusobacteriia</taxon>
        <taxon>Fusobacteriales</taxon>
        <taxon>Fusobacteriaceae</taxon>
        <taxon>Fusobacterium</taxon>
    </lineage>
</organism>
<feature type="domain" description="VWFA" evidence="2">
    <location>
        <begin position="17"/>
        <end position="192"/>
    </location>
</feature>
<dbReference type="SUPFAM" id="SSF53300">
    <property type="entry name" value="vWA-like"/>
    <property type="match status" value="1"/>
</dbReference>
<dbReference type="RefSeq" id="WP_100024920.1">
    <property type="nucleotide sequence ID" value="NZ_CP024699.1"/>
</dbReference>
<accession>A0A2D3NVN7</accession>
<dbReference type="AlphaFoldDB" id="A0A2D3NVN7"/>
<evidence type="ECO:0000259" key="2">
    <source>
        <dbReference type="PROSITE" id="PS50234"/>
    </source>
</evidence>
<dbReference type="Pfam" id="PF00092">
    <property type="entry name" value="VWA"/>
    <property type="match status" value="1"/>
</dbReference>
<evidence type="ECO:0000313" key="3">
    <source>
        <dbReference type="EMBL" id="ATV59473.1"/>
    </source>
</evidence>
<name>A0A2D3NVN7_9FUSO</name>
<dbReference type="PROSITE" id="PS50234">
    <property type="entry name" value="VWFA"/>
    <property type="match status" value="1"/>
</dbReference>
<evidence type="ECO:0000256" key="1">
    <source>
        <dbReference type="SAM" id="MobiDB-lite"/>
    </source>
</evidence>
<proteinExistence type="predicted"/>
<feature type="compositionally biased region" description="Polar residues" evidence="1">
    <location>
        <begin position="210"/>
        <end position="220"/>
    </location>
</feature>
<reference evidence="3 4" key="1">
    <citation type="submission" date="2017-11" db="EMBL/GenBank/DDBJ databases">
        <title>Genome sequencing of Fusobacterium periodonticum KCOM 1261.</title>
        <authorList>
            <person name="Kook J.-K."/>
            <person name="Park S.-N."/>
            <person name="Lim Y.K."/>
        </authorList>
    </citation>
    <scope>NUCLEOTIDE SEQUENCE [LARGE SCALE GENOMIC DNA]</scope>
    <source>
        <strain evidence="3 4">KCOM 1261</strain>
    </source>
</reference>
<dbReference type="InterPro" id="IPR036465">
    <property type="entry name" value="vWFA_dom_sf"/>
</dbReference>
<dbReference type="Gene3D" id="3.40.50.410">
    <property type="entry name" value="von Willebrand factor, type A domain"/>
    <property type="match status" value="1"/>
</dbReference>